<evidence type="ECO:0000313" key="2">
    <source>
        <dbReference type="EMBL" id="ACO70926.1"/>
    </source>
</evidence>
<keyword evidence="1" id="KW-0732">Signal</keyword>
<dbReference type="AlphaFoldDB" id="D2DXV3"/>
<dbReference type="EMBL" id="FJ872374">
    <property type="protein sequence ID" value="ACO70926.1"/>
    <property type="molecule type" value="Genomic_DNA"/>
</dbReference>
<proteinExistence type="predicted"/>
<organism evidence="2">
    <name type="scientific">uncultured Verrucomicrobiota bacterium</name>
    <dbReference type="NCBI Taxonomy" id="156588"/>
    <lineage>
        <taxon>Bacteria</taxon>
        <taxon>Pseudomonadati</taxon>
        <taxon>Verrucomicrobiota</taxon>
        <taxon>environmental samples</taxon>
    </lineage>
</organism>
<dbReference type="SUPFAM" id="SSF89550">
    <property type="entry name" value="PHP domain-like"/>
    <property type="match status" value="1"/>
</dbReference>
<evidence type="ECO:0000256" key="1">
    <source>
        <dbReference type="SAM" id="SignalP"/>
    </source>
</evidence>
<dbReference type="Gene3D" id="3.20.20.140">
    <property type="entry name" value="Metal-dependent hydrolases"/>
    <property type="match status" value="1"/>
</dbReference>
<feature type="chain" id="PRO_5003030479" evidence="1">
    <location>
        <begin position="23"/>
        <end position="649"/>
    </location>
</feature>
<accession>D2DXV3</accession>
<sequence length="649" mass="70629">MKRVLTVCLSVLVIMSAIGTRAETVTMLESRRLHLGKAGQWEWDSFKDQPVDAERFERSFQGKANVTEQTLSIWQGDVKLTWPVKLNGVKLGTLVSSEPAREILLAIPPGTLRDGGNVLTIEPPATLDDIEVGPVFITAKPVQEALGGAELEVTVTDHTTGRAMPCRLTLTRMDGTLQPLRAEPAGDVAVREGVVYTRNGKAALSLPPGAYLLYAGRGFEWEVAHVAITLTPGETKPVTFTLHREVDTVGWVAADSHIHTLTHSGHGDASIEERMLTIAGEGIELAIATDHNHHTDYSPIASSTGVADRFTPVIGNEVTTKHGHFNAFPIQPGAKVVNADQDDWSKLLPEMRATPGVKVITLNHPRDLHSGFIPLGGIQFNPKTGRHRQADALDIDALEVVTSAAMQSDIHLLYRDWFALLNRGHRISAIASSDSHDVSRFILGQGRTYVSAKDADPAKLDLDEVWRSYQQGRLLVSFGLLTQVKVDDRFTVGDLATGLGDMIKVDAVVSGPAWVQADHIELFANGIIIREQALQDDHRAGEKARITWQIPRPAHDVHLVVVATGPGITAPYWETPRPYQPSSKAFLPRVVGSTNPIWLDADGDGRFESAFAIAQRLIQQHGGDRGKLREALKSCDEAVAVQVEAALAP</sequence>
<protein>
    <submittedName>
        <fullName evidence="2">Uncharacterized protein</fullName>
    </submittedName>
</protein>
<reference evidence="2" key="1">
    <citation type="journal article" date="2010" name="FEMS Microbiol. Ecol.">
        <title>Phylogenetic and metagenomic analysis of Verrucomicrobia in former agricultural grassland soil.</title>
        <authorList>
            <person name="Kielak A."/>
            <person name="Rodrigues J.L.M."/>
            <person name="Kuramae E.E."/>
            <person name="Chain P.S.G."/>
            <person name="van Veen J.A."/>
            <person name="Kowalchuk G.A."/>
        </authorList>
    </citation>
    <scope>NUCLEOTIDE SEQUENCE</scope>
</reference>
<feature type="signal peptide" evidence="1">
    <location>
        <begin position="1"/>
        <end position="22"/>
    </location>
</feature>
<dbReference type="NCBIfam" id="NF038032">
    <property type="entry name" value="CehA_McbA_metalo"/>
    <property type="match status" value="1"/>
</dbReference>
<name>D2DXV3_9BACT</name>
<dbReference type="InterPro" id="IPR016195">
    <property type="entry name" value="Pol/histidinol_Pase-like"/>
</dbReference>